<dbReference type="Proteomes" id="UP000266188">
    <property type="component" value="Unassembled WGS sequence"/>
</dbReference>
<proteinExistence type="predicted"/>
<evidence type="ECO:0008006" key="9">
    <source>
        <dbReference type="Google" id="ProtNLM"/>
    </source>
</evidence>
<keyword evidence="4" id="KW-0496">Mitochondrion</keyword>
<dbReference type="OrthoDB" id="413313at2759"/>
<evidence type="ECO:0000256" key="6">
    <source>
        <dbReference type="SAM" id="Phobius"/>
    </source>
</evidence>
<evidence type="ECO:0000313" key="8">
    <source>
        <dbReference type="Proteomes" id="UP000266188"/>
    </source>
</evidence>
<dbReference type="PANTHER" id="PTHR28234:SF1">
    <property type="entry name" value="NUCLEAR CONTROL OF ATPASE PROTEIN 2"/>
    <property type="match status" value="1"/>
</dbReference>
<organism evidence="7 8">
    <name type="scientific">Aspergillus sclerotialis</name>
    <dbReference type="NCBI Taxonomy" id="2070753"/>
    <lineage>
        <taxon>Eukaryota</taxon>
        <taxon>Fungi</taxon>
        <taxon>Dikarya</taxon>
        <taxon>Ascomycota</taxon>
        <taxon>Pezizomycotina</taxon>
        <taxon>Eurotiomycetes</taxon>
        <taxon>Eurotiomycetidae</taxon>
        <taxon>Eurotiales</taxon>
        <taxon>Aspergillaceae</taxon>
        <taxon>Aspergillus</taxon>
        <taxon>Aspergillus subgen. Polypaecilum</taxon>
    </lineage>
</organism>
<dbReference type="Pfam" id="PF08637">
    <property type="entry name" value="NCA2"/>
    <property type="match status" value="1"/>
</dbReference>
<gene>
    <name evidence="7" type="ORF">PHISCL_04024</name>
</gene>
<feature type="transmembrane region" description="Helical" evidence="6">
    <location>
        <begin position="521"/>
        <end position="543"/>
    </location>
</feature>
<sequence length="594" mass="67064">MSLIDGHVYHLDSQLDNLWQHVPDKLYREDASLGSIGDIHGTIDSLQQLEDIARSLSATSKSQPLLSPEKLLSLLRQLPPSQSETQIAISEPHSKYASSLGWLVAAKATVQISGLIMRFYLDQSLVLGDDLSYWDDIQGSFWRTGVYTVQTFPLRLLCSIQKPRLCRGSDYQSRFSPSLLSAQWAEFYNRLQRAVQQASTRSLCKGTSSLLSKSKSEAQQKQNLLNALRVKYISSIGFLMEECLSFRTDDGIPSRDADSVTCEQLRIVVSKSVAMMEKVLRATRNSTPDFEKETLSTIEREADMESQANGNYSPQLNFVVNQLLYIIEDLLPSNKTFSKMSIKTHGRPSFFTRYWLPFALGICAANTFMKIWVTQRTQLVTWVMDIGSTTVRFWTNWVVEPIEKLVKTIRHDEGSEIALMSKNSLATDRASLERMVVDFVIDHSSSEADTTVANTDAITAKVREGDLTPVLRAYERDLRAPFVGTVRGDLIRALLIQIQKTKVDVEVAMSGIDSLLKSQELVFGFVGLTPGILVSYAVSRWVWGLVINKKGLRLGKKQDRLKWTLRYEDDHNRKIQMAFIGLETHLYVGTPTEH</sequence>
<evidence type="ECO:0000256" key="5">
    <source>
        <dbReference type="ARBA" id="ARBA00023136"/>
    </source>
</evidence>
<evidence type="ECO:0000256" key="4">
    <source>
        <dbReference type="ARBA" id="ARBA00023128"/>
    </source>
</evidence>
<keyword evidence="5 6" id="KW-0472">Membrane</keyword>
<keyword evidence="3 6" id="KW-1133">Transmembrane helix</keyword>
<dbReference type="PANTHER" id="PTHR28234">
    <property type="entry name" value="NUCLEAR CONTROL OF ATPASE PROTEIN 2"/>
    <property type="match status" value="1"/>
</dbReference>
<evidence type="ECO:0000256" key="1">
    <source>
        <dbReference type="ARBA" id="ARBA00004225"/>
    </source>
</evidence>
<evidence type="ECO:0000256" key="2">
    <source>
        <dbReference type="ARBA" id="ARBA00022692"/>
    </source>
</evidence>
<comment type="subcellular location">
    <subcellularLocation>
        <location evidence="1">Mitochondrion membrane</location>
        <topology evidence="1">Multi-pass membrane protein</topology>
    </subcellularLocation>
</comment>
<dbReference type="STRING" id="2070753.A0A3A2ZKD3"/>
<accession>A0A3A2ZKD3</accession>
<keyword evidence="8" id="KW-1185">Reference proteome</keyword>
<keyword evidence="2 6" id="KW-0812">Transmembrane</keyword>
<dbReference type="InterPro" id="IPR013946">
    <property type="entry name" value="NCA2-like"/>
</dbReference>
<dbReference type="AlphaFoldDB" id="A0A3A2ZKD3"/>
<dbReference type="EMBL" id="MVGC01000111">
    <property type="protein sequence ID" value="RJE23648.1"/>
    <property type="molecule type" value="Genomic_DNA"/>
</dbReference>
<protein>
    <recommendedName>
        <fullName evidence="9">Nuclear control of ATPase protein</fullName>
    </recommendedName>
</protein>
<reference evidence="8" key="1">
    <citation type="submission" date="2017-02" db="EMBL/GenBank/DDBJ databases">
        <authorList>
            <person name="Tafer H."/>
            <person name="Lopandic K."/>
        </authorList>
    </citation>
    <scope>NUCLEOTIDE SEQUENCE [LARGE SCALE GENOMIC DNA]</scope>
    <source>
        <strain evidence="8">CBS 366.77</strain>
    </source>
</reference>
<name>A0A3A2ZKD3_9EURO</name>
<comment type="caution">
    <text evidence="7">The sequence shown here is derived from an EMBL/GenBank/DDBJ whole genome shotgun (WGS) entry which is preliminary data.</text>
</comment>
<dbReference type="GO" id="GO:0005741">
    <property type="term" value="C:mitochondrial outer membrane"/>
    <property type="evidence" value="ECO:0007669"/>
    <property type="project" value="TreeGrafter"/>
</dbReference>
<evidence type="ECO:0000256" key="3">
    <source>
        <dbReference type="ARBA" id="ARBA00022989"/>
    </source>
</evidence>
<evidence type="ECO:0000313" key="7">
    <source>
        <dbReference type="EMBL" id="RJE23648.1"/>
    </source>
</evidence>